<protein>
    <submittedName>
        <fullName evidence="2">Uncharacterized protein</fullName>
    </submittedName>
</protein>
<organism evidence="2 3">
    <name type="scientific">Glossina austeni</name>
    <name type="common">Savannah tsetse fly</name>
    <dbReference type="NCBI Taxonomy" id="7395"/>
    <lineage>
        <taxon>Eukaryota</taxon>
        <taxon>Metazoa</taxon>
        <taxon>Ecdysozoa</taxon>
        <taxon>Arthropoda</taxon>
        <taxon>Hexapoda</taxon>
        <taxon>Insecta</taxon>
        <taxon>Pterygota</taxon>
        <taxon>Neoptera</taxon>
        <taxon>Endopterygota</taxon>
        <taxon>Diptera</taxon>
        <taxon>Brachycera</taxon>
        <taxon>Muscomorpha</taxon>
        <taxon>Hippoboscoidea</taxon>
        <taxon>Glossinidae</taxon>
        <taxon>Glossina</taxon>
    </lineage>
</organism>
<evidence type="ECO:0000313" key="3">
    <source>
        <dbReference type="Proteomes" id="UP000078200"/>
    </source>
</evidence>
<feature type="transmembrane region" description="Helical" evidence="1">
    <location>
        <begin position="68"/>
        <end position="90"/>
    </location>
</feature>
<reference evidence="2" key="1">
    <citation type="submission" date="2020-05" db="UniProtKB">
        <authorList>
            <consortium name="EnsemblMetazoa"/>
        </authorList>
    </citation>
    <scope>IDENTIFICATION</scope>
    <source>
        <strain evidence="2">TTRI</strain>
    </source>
</reference>
<proteinExistence type="predicted"/>
<keyword evidence="1" id="KW-0472">Membrane</keyword>
<name>A0A1A9V9T4_GLOAU</name>
<keyword evidence="3" id="KW-1185">Reference proteome</keyword>
<evidence type="ECO:0000313" key="2">
    <source>
        <dbReference type="EnsemblMetazoa" id="GAUT030395-PA"/>
    </source>
</evidence>
<accession>A0A1A9V9T4</accession>
<feature type="transmembrane region" description="Helical" evidence="1">
    <location>
        <begin position="102"/>
        <end position="122"/>
    </location>
</feature>
<keyword evidence="1" id="KW-0812">Transmembrane</keyword>
<sequence>MIAINLSIKVIVSLEKATINSKALQMRFCTKIITQNSSNANLNNGNSVHTQKFPKCTQERERENVQTAAVATVAVAVAEVAVAAASAIVAKHHDKSTSFMRTCLTIPIYLFFYYIKVFVISLSTESCKRSILRVYRILTKYAWCRMSAVKVIQQKYYAPDYAYDGAHRDTPNPKTTQIYVTLTFLQ</sequence>
<dbReference type="AlphaFoldDB" id="A0A1A9V9T4"/>
<keyword evidence="1" id="KW-1133">Transmembrane helix</keyword>
<dbReference type="Proteomes" id="UP000078200">
    <property type="component" value="Unassembled WGS sequence"/>
</dbReference>
<dbReference type="EnsemblMetazoa" id="GAUT030395-RA">
    <property type="protein sequence ID" value="GAUT030395-PA"/>
    <property type="gene ID" value="GAUT030395"/>
</dbReference>
<evidence type="ECO:0000256" key="1">
    <source>
        <dbReference type="SAM" id="Phobius"/>
    </source>
</evidence>
<dbReference type="VEuPathDB" id="VectorBase:GAUT030395"/>